<keyword evidence="10" id="KW-0479">Metal-binding</keyword>
<evidence type="ECO:0000256" key="11">
    <source>
        <dbReference type="ARBA" id="ARBA00022729"/>
    </source>
</evidence>
<dbReference type="SUPFAM" id="SSF53187">
    <property type="entry name" value="Zn-dependent exopeptidases"/>
    <property type="match status" value="1"/>
</dbReference>
<dbReference type="EMBL" id="SEYY01012146">
    <property type="protein sequence ID" value="KAB7500957.1"/>
    <property type="molecule type" value="Genomic_DNA"/>
</dbReference>
<dbReference type="Proteomes" id="UP000326759">
    <property type="component" value="Unassembled WGS sequence"/>
</dbReference>
<evidence type="ECO:0000256" key="1">
    <source>
        <dbReference type="ARBA" id="ARBA00004240"/>
    </source>
</evidence>
<evidence type="ECO:0000256" key="14">
    <source>
        <dbReference type="ARBA" id="ARBA00022833"/>
    </source>
</evidence>
<evidence type="ECO:0000256" key="5">
    <source>
        <dbReference type="ARBA" id="ARBA00010918"/>
    </source>
</evidence>
<evidence type="ECO:0000256" key="9">
    <source>
        <dbReference type="ARBA" id="ARBA00022670"/>
    </source>
</evidence>
<evidence type="ECO:0000256" key="12">
    <source>
        <dbReference type="ARBA" id="ARBA00022801"/>
    </source>
</evidence>
<dbReference type="GO" id="GO:0005615">
    <property type="term" value="C:extracellular space"/>
    <property type="evidence" value="ECO:0007669"/>
    <property type="project" value="TreeGrafter"/>
</dbReference>
<evidence type="ECO:0000256" key="16">
    <source>
        <dbReference type="ARBA" id="ARBA00023049"/>
    </source>
</evidence>
<evidence type="ECO:0000256" key="6">
    <source>
        <dbReference type="ARBA" id="ARBA00014116"/>
    </source>
</evidence>
<evidence type="ECO:0000256" key="20">
    <source>
        <dbReference type="ARBA" id="ARBA00025833"/>
    </source>
</evidence>
<dbReference type="GO" id="GO:0004180">
    <property type="term" value="F:carboxypeptidase activity"/>
    <property type="evidence" value="ECO:0007669"/>
    <property type="project" value="UniProtKB-KW"/>
</dbReference>
<keyword evidence="8 23" id="KW-0121">Carboxypeptidase</keyword>
<dbReference type="GO" id="GO:0005783">
    <property type="term" value="C:endoplasmic reticulum"/>
    <property type="evidence" value="ECO:0007669"/>
    <property type="project" value="UniProtKB-SubCell"/>
</dbReference>
<evidence type="ECO:0000313" key="23">
    <source>
        <dbReference type="EMBL" id="KAB7500957.1"/>
    </source>
</evidence>
<evidence type="ECO:0000256" key="19">
    <source>
        <dbReference type="ARBA" id="ARBA00023228"/>
    </source>
</evidence>
<dbReference type="AlphaFoldDB" id="A0A5N5T456"/>
<proteinExistence type="inferred from homology"/>
<evidence type="ECO:0000256" key="3">
    <source>
        <dbReference type="ARBA" id="ARBA00004555"/>
    </source>
</evidence>
<keyword evidence="11" id="KW-0732">Signal</keyword>
<evidence type="ECO:0000256" key="17">
    <source>
        <dbReference type="ARBA" id="ARBA00023145"/>
    </source>
</evidence>
<evidence type="ECO:0000256" key="18">
    <source>
        <dbReference type="ARBA" id="ARBA00023180"/>
    </source>
</evidence>
<evidence type="ECO:0000256" key="10">
    <source>
        <dbReference type="ARBA" id="ARBA00022723"/>
    </source>
</evidence>
<evidence type="ECO:0000259" key="22">
    <source>
        <dbReference type="Pfam" id="PF04389"/>
    </source>
</evidence>
<organism evidence="23 24">
    <name type="scientific">Armadillidium nasatum</name>
    <dbReference type="NCBI Taxonomy" id="96803"/>
    <lineage>
        <taxon>Eukaryota</taxon>
        <taxon>Metazoa</taxon>
        <taxon>Ecdysozoa</taxon>
        <taxon>Arthropoda</taxon>
        <taxon>Crustacea</taxon>
        <taxon>Multicrustacea</taxon>
        <taxon>Malacostraca</taxon>
        <taxon>Eumalacostraca</taxon>
        <taxon>Peracarida</taxon>
        <taxon>Isopoda</taxon>
        <taxon>Oniscidea</taxon>
        <taxon>Crinocheta</taxon>
        <taxon>Armadillidiidae</taxon>
        <taxon>Armadillidium</taxon>
    </lineage>
</organism>
<comment type="similarity">
    <text evidence="5">Belongs to the peptidase M28 family.</text>
</comment>
<comment type="caution">
    <text evidence="23">The sequence shown here is derived from an EMBL/GenBank/DDBJ whole genome shotgun (WGS) entry which is preliminary data.</text>
</comment>
<keyword evidence="24" id="KW-1185">Reference proteome</keyword>
<evidence type="ECO:0000256" key="15">
    <source>
        <dbReference type="ARBA" id="ARBA00023034"/>
    </source>
</evidence>
<dbReference type="PANTHER" id="PTHR12053">
    <property type="entry name" value="PROTEASE FAMILY M28 PLASMA GLUTAMATE CARBOXYPEPTIDASE-RELATED"/>
    <property type="match status" value="1"/>
</dbReference>
<dbReference type="GO" id="GO:0006508">
    <property type="term" value="P:proteolysis"/>
    <property type="evidence" value="ECO:0007669"/>
    <property type="project" value="UniProtKB-KW"/>
</dbReference>
<dbReference type="Gene3D" id="3.50.30.30">
    <property type="match status" value="1"/>
</dbReference>
<dbReference type="Pfam" id="PF04389">
    <property type="entry name" value="Peptidase_M28"/>
    <property type="match status" value="1"/>
</dbReference>
<dbReference type="GO" id="GO:0005764">
    <property type="term" value="C:lysosome"/>
    <property type="evidence" value="ECO:0007669"/>
    <property type="project" value="UniProtKB-SubCell"/>
</dbReference>
<keyword evidence="13" id="KW-0256">Endoplasmic reticulum</keyword>
<dbReference type="InterPro" id="IPR039866">
    <property type="entry name" value="CPQ"/>
</dbReference>
<dbReference type="GO" id="GO:0005794">
    <property type="term" value="C:Golgi apparatus"/>
    <property type="evidence" value="ECO:0007669"/>
    <property type="project" value="UniProtKB-SubCell"/>
</dbReference>
<keyword evidence="15" id="KW-0333">Golgi apparatus</keyword>
<keyword evidence="17" id="KW-0865">Zymogen</keyword>
<evidence type="ECO:0000256" key="2">
    <source>
        <dbReference type="ARBA" id="ARBA00004371"/>
    </source>
</evidence>
<keyword evidence="19" id="KW-0458">Lysosome</keyword>
<evidence type="ECO:0000256" key="4">
    <source>
        <dbReference type="ARBA" id="ARBA00004613"/>
    </source>
</evidence>
<reference evidence="23 24" key="1">
    <citation type="journal article" date="2019" name="PLoS Biol.">
        <title>Sex chromosomes control vertical transmission of feminizing Wolbachia symbionts in an isopod.</title>
        <authorList>
            <person name="Becking T."/>
            <person name="Chebbi M.A."/>
            <person name="Giraud I."/>
            <person name="Moumen B."/>
            <person name="Laverre T."/>
            <person name="Caubet Y."/>
            <person name="Peccoud J."/>
            <person name="Gilbert C."/>
            <person name="Cordaux R."/>
        </authorList>
    </citation>
    <scope>NUCLEOTIDE SEQUENCE [LARGE SCALE GENOMIC DNA]</scope>
    <source>
        <strain evidence="23">ANa2</strain>
        <tissue evidence="23">Whole body excluding digestive tract and cuticle</tissue>
    </source>
</reference>
<keyword evidence="7" id="KW-0964">Secreted</keyword>
<evidence type="ECO:0000313" key="24">
    <source>
        <dbReference type="Proteomes" id="UP000326759"/>
    </source>
</evidence>
<dbReference type="GO" id="GO:0043171">
    <property type="term" value="P:peptide catabolic process"/>
    <property type="evidence" value="ECO:0007669"/>
    <property type="project" value="TreeGrafter"/>
</dbReference>
<evidence type="ECO:0000256" key="13">
    <source>
        <dbReference type="ARBA" id="ARBA00022824"/>
    </source>
</evidence>
<keyword evidence="16" id="KW-0482">Metalloprotease</keyword>
<feature type="domain" description="Peptidase M28" evidence="22">
    <location>
        <begin position="106"/>
        <end position="231"/>
    </location>
</feature>
<dbReference type="PANTHER" id="PTHR12053:SF3">
    <property type="entry name" value="CARBOXYPEPTIDASE Q"/>
    <property type="match status" value="1"/>
</dbReference>
<protein>
    <recommendedName>
        <fullName evidence="6">Carboxypeptidase Q</fullName>
    </recommendedName>
    <alternativeName>
        <fullName evidence="21">Plasma glutamate carboxypeptidase</fullName>
    </alternativeName>
</protein>
<keyword evidence="12" id="KW-0378">Hydrolase</keyword>
<dbReference type="OrthoDB" id="10013407at2759"/>
<dbReference type="GO" id="GO:0070573">
    <property type="term" value="F:metallodipeptidase activity"/>
    <property type="evidence" value="ECO:0007669"/>
    <property type="project" value="InterPro"/>
</dbReference>
<accession>A0A5N5T456</accession>
<dbReference type="GO" id="GO:0046872">
    <property type="term" value="F:metal ion binding"/>
    <property type="evidence" value="ECO:0007669"/>
    <property type="project" value="UniProtKB-KW"/>
</dbReference>
<dbReference type="Gene3D" id="3.40.630.10">
    <property type="entry name" value="Zn peptidases"/>
    <property type="match status" value="1"/>
</dbReference>
<name>A0A5N5T456_9CRUS</name>
<evidence type="ECO:0000256" key="7">
    <source>
        <dbReference type="ARBA" id="ARBA00022525"/>
    </source>
</evidence>
<feature type="non-terminal residue" evidence="23">
    <location>
        <position position="1"/>
    </location>
</feature>
<keyword evidence="9" id="KW-0645">Protease</keyword>
<evidence type="ECO:0000256" key="21">
    <source>
        <dbReference type="ARBA" id="ARBA00033328"/>
    </source>
</evidence>
<keyword evidence="14" id="KW-0862">Zinc</keyword>
<comment type="subcellular location">
    <subcellularLocation>
        <location evidence="1">Endoplasmic reticulum</location>
    </subcellularLocation>
    <subcellularLocation>
        <location evidence="3">Golgi apparatus</location>
    </subcellularLocation>
    <subcellularLocation>
        <location evidence="2">Lysosome</location>
    </subcellularLocation>
    <subcellularLocation>
        <location evidence="4">Secreted</location>
    </subcellularLocation>
</comment>
<dbReference type="InterPro" id="IPR007484">
    <property type="entry name" value="Peptidase_M28"/>
</dbReference>
<comment type="subunit">
    <text evidence="20">Homodimer. The monomeric form is inactive while the homodimer is active.</text>
</comment>
<sequence>AEGKIVVYDVPFTTYGETVQYRSRGAVEAARVGGVAALVRSVTTFSIDSPHTGAQSYSDDVPKIPSACITIEDTTLMHRLQDRGITVTLHLFLGAVNHENGTLTRNTIFEIEGSQSPEEIVVVSGHLDSWDVGVGAMDDAGGCFVSWMALRAAQKLELKPRRTYRSLFFTAEEEGIYGGDAYFVAHGTHKGDFQLMMESDFGTFKPIGIEFSGTDEATCMMKEIVSLTTLLGTTEGL</sequence>
<gene>
    <name evidence="23" type="primary">Cpq_1</name>
    <name evidence="23" type="ORF">Anas_12878</name>
</gene>
<keyword evidence="18" id="KW-0325">Glycoprotein</keyword>
<evidence type="ECO:0000256" key="8">
    <source>
        <dbReference type="ARBA" id="ARBA00022645"/>
    </source>
</evidence>